<keyword evidence="2" id="KW-1185">Reference proteome</keyword>
<dbReference type="EMBL" id="CP009571">
    <property type="protein sequence ID" value="AIT05714.1"/>
    <property type="molecule type" value="Genomic_DNA"/>
</dbReference>
<name>A0A097EDS7_9SPHN</name>
<accession>A0A097EDS7</accession>
<dbReference type="HOGENOM" id="CLU_2304211_0_0_5"/>
<evidence type="ECO:0000313" key="2">
    <source>
        <dbReference type="Proteomes" id="UP000033200"/>
    </source>
</evidence>
<dbReference type="STRING" id="1549858.MC45_04070"/>
<proteinExistence type="predicted"/>
<organism evidence="1 2">
    <name type="scientific">Sphingomonas taxi</name>
    <dbReference type="NCBI Taxonomy" id="1549858"/>
    <lineage>
        <taxon>Bacteria</taxon>
        <taxon>Pseudomonadati</taxon>
        <taxon>Pseudomonadota</taxon>
        <taxon>Alphaproteobacteria</taxon>
        <taxon>Sphingomonadales</taxon>
        <taxon>Sphingomonadaceae</taxon>
        <taxon>Sphingomonas</taxon>
    </lineage>
</organism>
<dbReference type="KEGG" id="stax:MC45_04070"/>
<dbReference type="RefSeq" id="WP_038659839.1">
    <property type="nucleotide sequence ID" value="NZ_CP009571.1"/>
</dbReference>
<protein>
    <submittedName>
        <fullName evidence="1">Uncharacterized protein</fullName>
    </submittedName>
</protein>
<evidence type="ECO:0000313" key="1">
    <source>
        <dbReference type="EMBL" id="AIT05714.1"/>
    </source>
</evidence>
<dbReference type="Proteomes" id="UP000033200">
    <property type="component" value="Chromosome"/>
</dbReference>
<dbReference type="AlphaFoldDB" id="A0A097EDS7"/>
<gene>
    <name evidence="1" type="ORF">MC45_04070</name>
</gene>
<reference evidence="1 2" key="1">
    <citation type="submission" date="2014-09" db="EMBL/GenBank/DDBJ databases">
        <title>Using Illumina technology Improving SMRT sequencing Genome Assembly by RASTools.</title>
        <authorList>
            <person name="Zhou Y."/>
            <person name="Ma T."/>
            <person name="Liu T."/>
        </authorList>
    </citation>
    <scope>NUCLEOTIDE SEQUENCE [LARGE SCALE GENOMIC DNA]</scope>
    <source>
        <strain evidence="1 2">ATCC 55669</strain>
    </source>
</reference>
<sequence>MIRRSDGQTRLHRALAASAACHGLTVHPVTVHERPWSSATFTGWRLTLDVAVAGGDPGDWLAALPEEDLPVPGRLVADLVVTHAAGARATLAVLLLESGDGFG</sequence>